<evidence type="ECO:0000313" key="7">
    <source>
        <dbReference type="Proteomes" id="UP000194841"/>
    </source>
</evidence>
<dbReference type="InterPro" id="IPR000847">
    <property type="entry name" value="LysR_HTH_N"/>
</dbReference>
<accession>A0A244CT82</accession>
<dbReference type="Proteomes" id="UP000194841">
    <property type="component" value="Unassembled WGS sequence"/>
</dbReference>
<dbReference type="GO" id="GO:0006351">
    <property type="term" value="P:DNA-templated transcription"/>
    <property type="evidence" value="ECO:0007669"/>
    <property type="project" value="TreeGrafter"/>
</dbReference>
<dbReference type="EMBL" id="MWPV01000001">
    <property type="protein sequence ID" value="OUL58815.1"/>
    <property type="molecule type" value="Genomic_DNA"/>
</dbReference>
<dbReference type="PANTHER" id="PTHR30537:SF5">
    <property type="entry name" value="HTH-TYPE TRANSCRIPTIONAL ACTIVATOR TTDR-RELATED"/>
    <property type="match status" value="1"/>
</dbReference>
<evidence type="ECO:0000259" key="5">
    <source>
        <dbReference type="PROSITE" id="PS50931"/>
    </source>
</evidence>
<dbReference type="InterPro" id="IPR036390">
    <property type="entry name" value="WH_DNA-bd_sf"/>
</dbReference>
<gene>
    <name evidence="6" type="ORF">B1199_00575</name>
</gene>
<comment type="similarity">
    <text evidence="1">Belongs to the LysR transcriptional regulatory family.</text>
</comment>
<evidence type="ECO:0000256" key="2">
    <source>
        <dbReference type="ARBA" id="ARBA00023015"/>
    </source>
</evidence>
<dbReference type="PANTHER" id="PTHR30537">
    <property type="entry name" value="HTH-TYPE TRANSCRIPTIONAL REGULATOR"/>
    <property type="match status" value="1"/>
</dbReference>
<keyword evidence="4" id="KW-0804">Transcription</keyword>
<dbReference type="InterPro" id="IPR036388">
    <property type="entry name" value="WH-like_DNA-bd_sf"/>
</dbReference>
<dbReference type="SUPFAM" id="SSF46785">
    <property type="entry name" value="Winged helix' DNA-binding domain"/>
    <property type="match status" value="1"/>
</dbReference>
<dbReference type="Pfam" id="PF03466">
    <property type="entry name" value="LysR_substrate"/>
    <property type="match status" value="1"/>
</dbReference>
<dbReference type="AlphaFoldDB" id="A0A244CT82"/>
<dbReference type="Gene3D" id="3.40.190.290">
    <property type="match status" value="1"/>
</dbReference>
<dbReference type="OrthoDB" id="9786526at2"/>
<dbReference type="InterPro" id="IPR005119">
    <property type="entry name" value="LysR_subst-bd"/>
</dbReference>
<dbReference type="SUPFAM" id="SSF53850">
    <property type="entry name" value="Periplasmic binding protein-like II"/>
    <property type="match status" value="1"/>
</dbReference>
<evidence type="ECO:0000256" key="4">
    <source>
        <dbReference type="ARBA" id="ARBA00023163"/>
    </source>
</evidence>
<dbReference type="InterPro" id="IPR058163">
    <property type="entry name" value="LysR-type_TF_proteobact-type"/>
</dbReference>
<reference evidence="6 7" key="1">
    <citation type="submission" date="2017-02" db="EMBL/GenBank/DDBJ databases">
        <title>Pseudoalteromonas ulvae TC14 Genome.</title>
        <authorList>
            <person name="Molmeret M."/>
        </authorList>
    </citation>
    <scope>NUCLEOTIDE SEQUENCE [LARGE SCALE GENOMIC DNA]</scope>
    <source>
        <strain evidence="6">TC14</strain>
    </source>
</reference>
<dbReference type="CDD" id="cd08422">
    <property type="entry name" value="PBP2_CrgA_like"/>
    <property type="match status" value="1"/>
</dbReference>
<evidence type="ECO:0000313" key="6">
    <source>
        <dbReference type="EMBL" id="OUL58815.1"/>
    </source>
</evidence>
<dbReference type="GO" id="GO:0003700">
    <property type="term" value="F:DNA-binding transcription factor activity"/>
    <property type="evidence" value="ECO:0007669"/>
    <property type="project" value="InterPro"/>
</dbReference>
<keyword evidence="7" id="KW-1185">Reference proteome</keyword>
<name>A0A244CT82_PSEDV</name>
<dbReference type="GO" id="GO:0043565">
    <property type="term" value="F:sequence-specific DNA binding"/>
    <property type="evidence" value="ECO:0007669"/>
    <property type="project" value="TreeGrafter"/>
</dbReference>
<evidence type="ECO:0000256" key="3">
    <source>
        <dbReference type="ARBA" id="ARBA00023125"/>
    </source>
</evidence>
<comment type="caution">
    <text evidence="6">The sequence shown here is derived from an EMBL/GenBank/DDBJ whole genome shotgun (WGS) entry which is preliminary data.</text>
</comment>
<keyword evidence="3" id="KW-0238">DNA-binding</keyword>
<evidence type="ECO:0000256" key="1">
    <source>
        <dbReference type="ARBA" id="ARBA00009437"/>
    </source>
</evidence>
<dbReference type="PROSITE" id="PS50931">
    <property type="entry name" value="HTH_LYSR"/>
    <property type="match status" value="1"/>
</dbReference>
<keyword evidence="2" id="KW-0805">Transcription regulation</keyword>
<feature type="domain" description="HTH lysR-type" evidence="5">
    <location>
        <begin position="1"/>
        <end position="61"/>
    </location>
</feature>
<proteinExistence type="inferred from homology"/>
<dbReference type="Pfam" id="PF00126">
    <property type="entry name" value="HTH_1"/>
    <property type="match status" value="1"/>
</dbReference>
<protein>
    <submittedName>
        <fullName evidence="6">LysR family transcriptional regulator</fullName>
    </submittedName>
</protein>
<dbReference type="Gene3D" id="1.10.10.10">
    <property type="entry name" value="Winged helix-like DNA-binding domain superfamily/Winged helix DNA-binding domain"/>
    <property type="match status" value="1"/>
</dbReference>
<sequence length="301" mass="34436">MTNNRFEGIEIFVQVIKSNGFNAAAEQLGHSSSHVSKVITKLETRIGTRLLNRTTRSIALTPEGEVFYQHCLQLMIDAEQAVDLITHNQLNPKGMLKISCPIGFSEHYLRPVVTKYLERYPNVSLDWDLSDKKIDVIADGFDLAIRAAPQLDESSLICKRIYSTRSYVIVSKKYIEKFGRPHHPYELAKHHCICYANLKNPTRWAFVDQQGDEVVVDVKQKIRCNHGQSQLAMVLAGQGITRLPGFYLTEVWDHPELEILFEEFVEPEIHVYAVYPSRKHLSAKVRTFIDLLSDELPNQLS</sequence>
<dbReference type="RefSeq" id="WP_086742194.1">
    <property type="nucleotide sequence ID" value="NZ_MWPV01000001.1"/>
</dbReference>
<organism evidence="6 7">
    <name type="scientific">Pseudoalteromonas ulvae</name>
    <dbReference type="NCBI Taxonomy" id="107327"/>
    <lineage>
        <taxon>Bacteria</taxon>
        <taxon>Pseudomonadati</taxon>
        <taxon>Pseudomonadota</taxon>
        <taxon>Gammaproteobacteria</taxon>
        <taxon>Alteromonadales</taxon>
        <taxon>Pseudoalteromonadaceae</taxon>
        <taxon>Pseudoalteromonas</taxon>
    </lineage>
</organism>
<dbReference type="FunFam" id="1.10.10.10:FF:000001">
    <property type="entry name" value="LysR family transcriptional regulator"/>
    <property type="match status" value="1"/>
</dbReference>